<sequence length="139" mass="14751">MLRRLVLAAVSLVLLSGCGGGLSLPSVSIPSDPDNDRLVEALTAFVGTLERGEYAAAAALGCAEIQPEADLRAEFEPHPRPWKQFVTYTSRGDTSGNANLDLTPSGAGVLKYTFDLNRLADGSWQVCDVSRGSIQVDVD</sequence>
<dbReference type="Proteomes" id="UP000635606">
    <property type="component" value="Unassembled WGS sequence"/>
</dbReference>
<dbReference type="PROSITE" id="PS51257">
    <property type="entry name" value="PROKAR_LIPOPROTEIN"/>
    <property type="match status" value="1"/>
</dbReference>
<evidence type="ECO:0000313" key="1">
    <source>
        <dbReference type="EMBL" id="GIJ68812.1"/>
    </source>
</evidence>
<dbReference type="AlphaFoldDB" id="A0A8J3ZTP5"/>
<gene>
    <name evidence="1" type="ORF">Voc01_037290</name>
</gene>
<comment type="caution">
    <text evidence="1">The sequence shown here is derived from an EMBL/GenBank/DDBJ whole genome shotgun (WGS) entry which is preliminary data.</text>
</comment>
<organism evidence="1 2">
    <name type="scientific">Virgisporangium ochraceum</name>
    <dbReference type="NCBI Taxonomy" id="65505"/>
    <lineage>
        <taxon>Bacteria</taxon>
        <taxon>Bacillati</taxon>
        <taxon>Actinomycetota</taxon>
        <taxon>Actinomycetes</taxon>
        <taxon>Micromonosporales</taxon>
        <taxon>Micromonosporaceae</taxon>
        <taxon>Virgisporangium</taxon>
    </lineage>
</organism>
<accession>A0A8J3ZTP5</accession>
<keyword evidence="2" id="KW-1185">Reference proteome</keyword>
<name>A0A8J3ZTP5_9ACTN</name>
<evidence type="ECO:0008006" key="3">
    <source>
        <dbReference type="Google" id="ProtNLM"/>
    </source>
</evidence>
<dbReference type="EMBL" id="BOPH01000049">
    <property type="protein sequence ID" value="GIJ68812.1"/>
    <property type="molecule type" value="Genomic_DNA"/>
</dbReference>
<evidence type="ECO:0000313" key="2">
    <source>
        <dbReference type="Proteomes" id="UP000635606"/>
    </source>
</evidence>
<proteinExistence type="predicted"/>
<reference evidence="1" key="1">
    <citation type="submission" date="2021-01" db="EMBL/GenBank/DDBJ databases">
        <title>Whole genome shotgun sequence of Virgisporangium ochraceum NBRC 16418.</title>
        <authorList>
            <person name="Komaki H."/>
            <person name="Tamura T."/>
        </authorList>
    </citation>
    <scope>NUCLEOTIDE SEQUENCE</scope>
    <source>
        <strain evidence="1">NBRC 16418</strain>
    </source>
</reference>
<dbReference type="RefSeq" id="WP_203928749.1">
    <property type="nucleotide sequence ID" value="NZ_BOPH01000049.1"/>
</dbReference>
<protein>
    <recommendedName>
        <fullName evidence="3">Lipoprotein</fullName>
    </recommendedName>
</protein>